<keyword evidence="1 2" id="KW-0472">Membrane</keyword>
<evidence type="ECO:0000256" key="1">
    <source>
        <dbReference type="ARBA" id="ARBA00023136"/>
    </source>
</evidence>
<dbReference type="InterPro" id="IPR004995">
    <property type="entry name" value="Spore_Ger"/>
</dbReference>
<keyword evidence="2" id="KW-0812">Transmembrane</keyword>
<dbReference type="GO" id="GO:0009847">
    <property type="term" value="P:spore germination"/>
    <property type="evidence" value="ECO:0007669"/>
    <property type="project" value="InterPro"/>
</dbReference>
<dbReference type="InterPro" id="IPR050768">
    <property type="entry name" value="UPF0353/GerABKA_families"/>
</dbReference>
<dbReference type="Pfam" id="PF03323">
    <property type="entry name" value="GerA"/>
    <property type="match status" value="1"/>
</dbReference>
<dbReference type="PANTHER" id="PTHR22550">
    <property type="entry name" value="SPORE GERMINATION PROTEIN"/>
    <property type="match status" value="1"/>
</dbReference>
<protein>
    <submittedName>
        <fullName evidence="3">Stage v sporulation protein af (Spovaf)</fullName>
    </submittedName>
</protein>
<name>A0A0W8E806_9ZZZZ</name>
<keyword evidence="2" id="KW-1133">Transmembrane helix</keyword>
<evidence type="ECO:0000313" key="3">
    <source>
        <dbReference type="EMBL" id="KUG04762.1"/>
    </source>
</evidence>
<accession>A0A0W8E806</accession>
<reference evidence="3" key="1">
    <citation type="journal article" date="2015" name="Proc. Natl. Acad. Sci. U.S.A.">
        <title>Networks of energetic and metabolic interactions define dynamics in microbial communities.</title>
        <authorList>
            <person name="Embree M."/>
            <person name="Liu J.K."/>
            <person name="Al-Bassam M.M."/>
            <person name="Zengler K."/>
        </authorList>
    </citation>
    <scope>NUCLEOTIDE SEQUENCE</scope>
</reference>
<dbReference type="PANTHER" id="PTHR22550:SF9">
    <property type="entry name" value="STAGE V SPORULATION PROTEIN AF"/>
    <property type="match status" value="1"/>
</dbReference>
<evidence type="ECO:0000256" key="2">
    <source>
        <dbReference type="SAM" id="Phobius"/>
    </source>
</evidence>
<feature type="transmembrane region" description="Helical" evidence="2">
    <location>
        <begin position="416"/>
        <end position="442"/>
    </location>
</feature>
<dbReference type="AlphaFoldDB" id="A0A0W8E806"/>
<comment type="caution">
    <text evidence="3">The sequence shown here is derived from an EMBL/GenBank/DDBJ whole genome shotgun (WGS) entry which is preliminary data.</text>
</comment>
<dbReference type="PIRSF" id="PIRSF005690">
    <property type="entry name" value="GerBA"/>
    <property type="match status" value="1"/>
</dbReference>
<dbReference type="EMBL" id="LNQE01001842">
    <property type="protein sequence ID" value="KUG04762.1"/>
    <property type="molecule type" value="Genomic_DNA"/>
</dbReference>
<proteinExistence type="predicted"/>
<dbReference type="GO" id="GO:0016020">
    <property type="term" value="C:membrane"/>
    <property type="evidence" value="ECO:0007669"/>
    <property type="project" value="InterPro"/>
</dbReference>
<sequence>MSKNKDHIDLDSNYERTLDLLKKELGEGKSFDIVVREFKVAGRNSALVGIDGLIKDDVLTWIMQSLFLLPDNSFKSSSVKSCLEQTIPYIELTTENNIDELLYFVLSGSILFVVDGSEEVFVIDARTYPSRSPEEAEIERVVRGSRDGFTETIVFNTALVRRRVRDPKLRIKLMRVGKRSKTDVCICYIEDIADPELVRTIISRIEEIEIDAIPMAEKAVEELVVPGSWWNPFPRVRYTERPDVAAVHLFEGHVLIMVDTSPSVIIAPATYFHHVQHAEEYRQNPVVGAYIRWVRFIAIIASIIITPLWMLVALSPEILPDSLKFIGPEKIGNVPIFIQFIIAEVSLDLIRMAAIHTPSPLATALGVIAALLIGDIAVNIGLFAPEIILYTAVVAVGSYCTPSYEMSMANRLVRFFILLGTGFFKLPGLIITSVLAILLAAFTRSFNVPYLWPLIPFNFRAFKSIIIRSPVPIQNIRPEILNPLDKSRQPAPALKRRKN</sequence>
<feature type="transmembrane region" description="Helical" evidence="2">
    <location>
        <begin position="293"/>
        <end position="314"/>
    </location>
</feature>
<organism evidence="3">
    <name type="scientific">hydrocarbon metagenome</name>
    <dbReference type="NCBI Taxonomy" id="938273"/>
    <lineage>
        <taxon>unclassified sequences</taxon>
        <taxon>metagenomes</taxon>
        <taxon>ecological metagenomes</taxon>
    </lineage>
</organism>
<gene>
    <name evidence="3" type="ORF">ASZ90_017901</name>
</gene>
<feature type="transmembrane region" description="Helical" evidence="2">
    <location>
        <begin position="361"/>
        <end position="381"/>
    </location>
</feature>